<dbReference type="Proteomes" id="UP000265663">
    <property type="component" value="Unassembled WGS sequence"/>
</dbReference>
<dbReference type="EMBL" id="KE747806">
    <property type="protein sequence ID" value="RMZ66301.1"/>
    <property type="molecule type" value="Genomic_DNA"/>
</dbReference>
<sequence>MTSSQQPTKPSWDHNDPATYQRLGVPIPRLLRVRELQAYKDWVEEGGLDRIALAHGIKADFIYSLSEHKPAVSVAYLRALQAVPSLQTVMARGDVLSMSTASALQMIEDAENGWSSEEEEAENKDDKEQADTIVYWGSGNRSDFLDFWPVCWDGIHPV</sequence>
<keyword evidence="3" id="KW-1185">Reference proteome</keyword>
<dbReference type="OrthoDB" id="3694346at2759"/>
<accession>A0A3M7LVQ0</accession>
<gene>
    <name evidence="2" type="ORF">GMOD_00005395</name>
</gene>
<evidence type="ECO:0000313" key="2">
    <source>
        <dbReference type="EMBL" id="RMZ66301.1"/>
    </source>
</evidence>
<organism evidence="2 3">
    <name type="scientific">Pyrenophora seminiperda CCB06</name>
    <dbReference type="NCBI Taxonomy" id="1302712"/>
    <lineage>
        <taxon>Eukaryota</taxon>
        <taxon>Fungi</taxon>
        <taxon>Dikarya</taxon>
        <taxon>Ascomycota</taxon>
        <taxon>Pezizomycotina</taxon>
        <taxon>Dothideomycetes</taxon>
        <taxon>Pleosporomycetidae</taxon>
        <taxon>Pleosporales</taxon>
        <taxon>Pleosporineae</taxon>
        <taxon>Pleosporaceae</taxon>
        <taxon>Pyrenophora</taxon>
    </lineage>
</organism>
<protein>
    <submittedName>
        <fullName evidence="2">Uncharacterized protein</fullName>
    </submittedName>
</protein>
<evidence type="ECO:0000313" key="3">
    <source>
        <dbReference type="Proteomes" id="UP000265663"/>
    </source>
</evidence>
<dbReference type="AlphaFoldDB" id="A0A3M7LVQ0"/>
<feature type="compositionally biased region" description="Acidic residues" evidence="1">
    <location>
        <begin position="110"/>
        <end position="123"/>
    </location>
</feature>
<name>A0A3M7LVQ0_9PLEO</name>
<proteinExistence type="predicted"/>
<reference evidence="2 3" key="1">
    <citation type="journal article" date="2014" name="PLoS ONE">
        <title>De novo Genome Assembly of the Fungal Plant Pathogen Pyrenophora semeniperda.</title>
        <authorList>
            <person name="Soliai M.M."/>
            <person name="Meyer S.E."/>
            <person name="Udall J.A."/>
            <person name="Elzinga D.E."/>
            <person name="Hermansen R.A."/>
            <person name="Bodily P.M."/>
            <person name="Hart A.A."/>
            <person name="Coleman C.E."/>
        </authorList>
    </citation>
    <scope>NUCLEOTIDE SEQUENCE [LARGE SCALE GENOMIC DNA]</scope>
    <source>
        <strain evidence="2 3">CCB06</strain>
        <tissue evidence="2">Mycelium</tissue>
    </source>
</reference>
<evidence type="ECO:0000256" key="1">
    <source>
        <dbReference type="SAM" id="MobiDB-lite"/>
    </source>
</evidence>
<feature type="region of interest" description="Disordered" evidence="1">
    <location>
        <begin position="110"/>
        <end position="129"/>
    </location>
</feature>